<dbReference type="Pfam" id="PF00004">
    <property type="entry name" value="AAA"/>
    <property type="match status" value="1"/>
</dbReference>
<evidence type="ECO:0000256" key="6">
    <source>
        <dbReference type="SAM" id="MobiDB-lite"/>
    </source>
</evidence>
<dbReference type="SUPFAM" id="SSF52540">
    <property type="entry name" value="P-loop containing nucleoside triphosphate hydrolases"/>
    <property type="match status" value="1"/>
</dbReference>
<dbReference type="SMR" id="A0A3B6RA92"/>
<dbReference type="InterPro" id="IPR041569">
    <property type="entry name" value="AAA_lid_3"/>
</dbReference>
<evidence type="ECO:0000259" key="8">
    <source>
        <dbReference type="SMART" id="SM00382"/>
    </source>
</evidence>
<reference evidence="9" key="2">
    <citation type="submission" date="2018-10" db="UniProtKB">
        <authorList>
            <consortium name="EnsemblPlants"/>
        </authorList>
    </citation>
    <scope>IDENTIFICATION</scope>
</reference>
<feature type="compositionally biased region" description="Pro residues" evidence="6">
    <location>
        <begin position="24"/>
        <end position="34"/>
    </location>
</feature>
<dbReference type="InterPro" id="IPR003593">
    <property type="entry name" value="AAA+_ATPase"/>
</dbReference>
<dbReference type="GO" id="GO:0016887">
    <property type="term" value="F:ATP hydrolysis activity"/>
    <property type="evidence" value="ECO:0007669"/>
    <property type="project" value="InterPro"/>
</dbReference>
<protein>
    <recommendedName>
        <fullName evidence="8">AAA+ ATPase domain-containing protein</fullName>
    </recommendedName>
</protein>
<evidence type="ECO:0000256" key="7">
    <source>
        <dbReference type="SAM" id="Phobius"/>
    </source>
</evidence>
<comment type="subcellular location">
    <subcellularLocation>
        <location evidence="1">Mitochondrion outer membrane</location>
        <topology evidence="1">Single-pass membrane protein</topology>
    </subcellularLocation>
</comment>
<dbReference type="PANTHER" id="PTHR45644">
    <property type="entry name" value="AAA ATPASE, PUTATIVE (AFU_ORTHOLOGUE AFUA_2G12920)-RELATED-RELATED"/>
    <property type="match status" value="1"/>
</dbReference>
<reference evidence="9" key="1">
    <citation type="submission" date="2018-08" db="EMBL/GenBank/DDBJ databases">
        <authorList>
            <person name="Rossello M."/>
        </authorList>
    </citation>
    <scope>NUCLEOTIDE SEQUENCE [LARGE SCALE GENOMIC DNA]</scope>
    <source>
        <strain evidence="9">cv. Chinese Spring</strain>
    </source>
</reference>
<evidence type="ECO:0000256" key="4">
    <source>
        <dbReference type="ARBA" id="ARBA00022840"/>
    </source>
</evidence>
<keyword evidence="7" id="KW-0472">Membrane</keyword>
<keyword evidence="7" id="KW-1133">Transmembrane helix</keyword>
<keyword evidence="3" id="KW-1000">Mitochondrion outer membrane</keyword>
<dbReference type="InterPro" id="IPR003959">
    <property type="entry name" value="ATPase_AAA_core"/>
</dbReference>
<proteinExistence type="predicted"/>
<dbReference type="Pfam" id="PF24933">
    <property type="entry name" value="DUF7751"/>
    <property type="match status" value="1"/>
</dbReference>
<feature type="region of interest" description="Disordered" evidence="6">
    <location>
        <begin position="1"/>
        <end position="78"/>
    </location>
</feature>
<dbReference type="GO" id="GO:0005524">
    <property type="term" value="F:ATP binding"/>
    <property type="evidence" value="ECO:0007669"/>
    <property type="project" value="UniProtKB-KW"/>
</dbReference>
<dbReference type="InterPro" id="IPR056653">
    <property type="entry name" value="DUF7751"/>
</dbReference>
<dbReference type="Gene3D" id="1.10.8.60">
    <property type="match status" value="1"/>
</dbReference>
<feature type="transmembrane region" description="Helical" evidence="7">
    <location>
        <begin position="341"/>
        <end position="364"/>
    </location>
</feature>
<feature type="compositionally biased region" description="Low complexity" evidence="6">
    <location>
        <begin position="60"/>
        <end position="72"/>
    </location>
</feature>
<keyword evidence="5" id="KW-0496">Mitochondrion</keyword>
<evidence type="ECO:0000256" key="3">
    <source>
        <dbReference type="ARBA" id="ARBA00022787"/>
    </source>
</evidence>
<evidence type="ECO:0000313" key="9">
    <source>
        <dbReference type="EnsemblPlants" id="TraesCS7A02G128400.2"/>
    </source>
</evidence>
<dbReference type="Proteomes" id="UP000019116">
    <property type="component" value="Chromosome 7A"/>
</dbReference>
<keyword evidence="2" id="KW-0547">Nucleotide-binding</keyword>
<feature type="domain" description="AAA+ ATPase" evidence="8">
    <location>
        <begin position="743"/>
        <end position="880"/>
    </location>
</feature>
<dbReference type="PANTHER" id="PTHR45644:SF33">
    <property type="entry name" value="AAA+ ATPASE DOMAIN-CONTAINING PROTEIN"/>
    <property type="match status" value="1"/>
</dbReference>
<name>A0A3B6RA92_WHEAT</name>
<feature type="compositionally biased region" description="Low complexity" evidence="6">
    <location>
        <begin position="1"/>
        <end position="11"/>
    </location>
</feature>
<sequence length="1014" mass="112084">MVDTPRSSADGSGRGKGGRKRAPSSPPPQPPSPASPIKRSKAGATGKGKEKAEADKPQEKAPVAAAAAAEKATTSSRHAVEEEVCKALASLAAQDRLAAAATGSQARQPPNPGPWARLLSQFSETPHLTISNRLCAIGFNSVTLCMLRHLEESGQCLLEVTGEPGWVQVNRRNIIKGTTTPLADGDEVIISHYKNAYIFQYLLNGNEAPISVSAGENNQRVSQTFTDGLKRGILCPDAIQVTLENFPYYLSENTKSKLLTTASIHMEHRGKRFIRSLWGISSLNQRIMLSSSSGTEIYQETIVKALAKKFGARLLIVDSLLLPSMYQGSRIAQWCNFWKRFWYPFFILFISLNVTIIFTEAFIYTLCCAGSRVKYIGPITKPPFHTFMHRGPTNGYRGRVMLAFENNVGSFRKVGVRFDKPIPGGNDLGGLCDKDHGFFCPVNELLPSSSSDKQFGIDELNQVISEESKSSTLIVFVKDLERTLTRSPESHESLGKELPPGVLIIASYTWATSQIDKSPPKGLSFPALGNDAQALINSLLGSSGSKLQERNNDYSIKHLTKLFPNRIYIEPPKDKAQLSYLNQQIRLDAESLRAKANVLSIRKFLTQCEIECHDVEELPITDRLLTHDDVDKVIGYGISYHLEHDKPNMDAKPVLSTESLKHGLERIQSESMASSSSKKALKDVVTENEFERSLLSNVIAPHEIGVTFDDIGALECVKDTLKELIITPLKRPELFSKGQLLKPAKGILLFGPPGTGKTMLAKAVATESGASFMNVSMSSITPKWFGEGEKYVKAIFSLASKLSPAVIFLDEVDSMLGKRQNREEPETTRRMKNEFMVNWEGLLTKDDERVVVLAATNRPYDLDEAVIRRLPRRLMVNLPNAPNRERILKLILSKEALAEDVSLESVANMTDGYSGSDLKNLCVTAAGRPIRDLLEREIKEKSVAIAEGRPEPALLTADDIRPLRMDDFKSAHDQVCASVPVDSENMRELIRWHDQYGDGGSRSKSKEQASSYYM</sequence>
<accession>A0A3B6RA92</accession>
<dbReference type="InterPro" id="IPR003960">
    <property type="entry name" value="ATPase_AAA_CS"/>
</dbReference>
<keyword evidence="7" id="KW-0812">Transmembrane</keyword>
<dbReference type="Gramene" id="TraesCS7A02G128400.2">
    <property type="protein sequence ID" value="TraesCS7A02G128400.2"/>
    <property type="gene ID" value="TraesCS7A02G128400"/>
</dbReference>
<dbReference type="Pfam" id="PF17862">
    <property type="entry name" value="AAA_lid_3"/>
    <property type="match status" value="1"/>
</dbReference>
<dbReference type="GO" id="GO:0005741">
    <property type="term" value="C:mitochondrial outer membrane"/>
    <property type="evidence" value="ECO:0000318"/>
    <property type="project" value="GO_Central"/>
</dbReference>
<dbReference type="InterPro" id="IPR027417">
    <property type="entry name" value="P-loop_NTPase"/>
</dbReference>
<dbReference type="STRING" id="4565.A0A3B6RA92"/>
<gene>
    <name evidence="9" type="primary">LOC123151538</name>
</gene>
<evidence type="ECO:0000256" key="2">
    <source>
        <dbReference type="ARBA" id="ARBA00022741"/>
    </source>
</evidence>
<dbReference type="PROSITE" id="PS00674">
    <property type="entry name" value="AAA"/>
    <property type="match status" value="1"/>
</dbReference>
<evidence type="ECO:0000313" key="10">
    <source>
        <dbReference type="Proteomes" id="UP000019116"/>
    </source>
</evidence>
<feature type="region of interest" description="Disordered" evidence="6">
    <location>
        <begin position="995"/>
        <end position="1014"/>
    </location>
</feature>
<dbReference type="SMART" id="SM00382">
    <property type="entry name" value="AAA"/>
    <property type="match status" value="1"/>
</dbReference>
<organism evidence="9">
    <name type="scientific">Triticum aestivum</name>
    <name type="common">Wheat</name>
    <dbReference type="NCBI Taxonomy" id="4565"/>
    <lineage>
        <taxon>Eukaryota</taxon>
        <taxon>Viridiplantae</taxon>
        <taxon>Streptophyta</taxon>
        <taxon>Embryophyta</taxon>
        <taxon>Tracheophyta</taxon>
        <taxon>Spermatophyta</taxon>
        <taxon>Magnoliopsida</taxon>
        <taxon>Liliopsida</taxon>
        <taxon>Poales</taxon>
        <taxon>Poaceae</taxon>
        <taxon>BOP clade</taxon>
        <taxon>Pooideae</taxon>
        <taxon>Triticodae</taxon>
        <taxon>Triticeae</taxon>
        <taxon>Triticinae</taxon>
        <taxon>Triticum</taxon>
    </lineage>
</organism>
<evidence type="ECO:0000256" key="1">
    <source>
        <dbReference type="ARBA" id="ARBA00004572"/>
    </source>
</evidence>
<feature type="compositionally biased region" description="Basic and acidic residues" evidence="6">
    <location>
        <begin position="47"/>
        <end position="59"/>
    </location>
</feature>
<evidence type="ECO:0000256" key="5">
    <source>
        <dbReference type="ARBA" id="ARBA00023128"/>
    </source>
</evidence>
<dbReference type="FunFam" id="3.40.50.300:FF:000416">
    <property type="entry name" value="p-loop nucleoside triphosphate hydrolase superfamily protein"/>
    <property type="match status" value="1"/>
</dbReference>
<dbReference type="InterPro" id="IPR051701">
    <property type="entry name" value="Mito_OM_Translocase_MSP1"/>
</dbReference>
<dbReference type="EnsemblPlants" id="TraesCS7A02G128400.2">
    <property type="protein sequence ID" value="TraesCS7A02G128400.2"/>
    <property type="gene ID" value="TraesCS7A02G128400"/>
</dbReference>
<dbReference type="Gene3D" id="3.40.50.300">
    <property type="entry name" value="P-loop containing nucleotide triphosphate hydrolases"/>
    <property type="match status" value="1"/>
</dbReference>
<dbReference type="AlphaFoldDB" id="A0A3B6RA92"/>
<keyword evidence="4" id="KW-0067">ATP-binding</keyword>
<keyword evidence="10" id="KW-1185">Reference proteome</keyword>